<dbReference type="InterPro" id="IPR029526">
    <property type="entry name" value="PGBD"/>
</dbReference>
<dbReference type="AlphaFoldDB" id="A0AAW1LB24"/>
<protein>
    <submittedName>
        <fullName evidence="2">Transposase IS4</fullName>
    </submittedName>
</protein>
<evidence type="ECO:0000313" key="3">
    <source>
        <dbReference type="Proteomes" id="UP001458880"/>
    </source>
</evidence>
<reference evidence="2 3" key="1">
    <citation type="journal article" date="2024" name="BMC Genomics">
        <title>De novo assembly and annotation of Popillia japonica's genome with initial clues to its potential as an invasive pest.</title>
        <authorList>
            <person name="Cucini C."/>
            <person name="Boschi S."/>
            <person name="Funari R."/>
            <person name="Cardaioli E."/>
            <person name="Iannotti N."/>
            <person name="Marturano G."/>
            <person name="Paoli F."/>
            <person name="Bruttini M."/>
            <person name="Carapelli A."/>
            <person name="Frati F."/>
            <person name="Nardi F."/>
        </authorList>
    </citation>
    <scope>NUCLEOTIDE SEQUENCE [LARGE SCALE GENOMIC DNA]</scope>
    <source>
        <strain evidence="2">DMR45628</strain>
    </source>
</reference>
<dbReference type="PANTHER" id="PTHR47055:SF2">
    <property type="entry name" value="PIGGYBAC TRANSPOSABLE ELEMENT-DERIVED PROTEIN 2-RELATED"/>
    <property type="match status" value="1"/>
</dbReference>
<dbReference type="Proteomes" id="UP001458880">
    <property type="component" value="Unassembled WGS sequence"/>
</dbReference>
<gene>
    <name evidence="2" type="ORF">QE152_g13027</name>
</gene>
<dbReference type="PANTHER" id="PTHR47055">
    <property type="entry name" value="DDE_TNP_1_7 DOMAIN-CONTAINING PROTEIN"/>
    <property type="match status" value="1"/>
</dbReference>
<sequence length="171" mass="19710">MDDGGLVDNLISRQLRANAEIKLSDNRRIGNCADNTKIDETDRAWKIRPLMEMLKKKCTENFIPEEHLAYDESMVKYFGRHGCKQFIRGKPIRFGYKIWSLNTKDGYLVNFELYQGKGPKANTDYDKLFGKCASPLLVLLDEMPDAKKYSVSFLNIFSACTKKINVINKKK</sequence>
<keyword evidence="3" id="KW-1185">Reference proteome</keyword>
<accession>A0AAW1LB24</accession>
<feature type="domain" description="PiggyBac transposable element-derived protein" evidence="1">
    <location>
        <begin position="33"/>
        <end position="158"/>
    </location>
</feature>
<dbReference type="InterPro" id="IPR052638">
    <property type="entry name" value="PiggyBac_TE-derived"/>
</dbReference>
<dbReference type="GO" id="GO:0043565">
    <property type="term" value="F:sequence-specific DNA binding"/>
    <property type="evidence" value="ECO:0007669"/>
    <property type="project" value="TreeGrafter"/>
</dbReference>
<dbReference type="Pfam" id="PF13843">
    <property type="entry name" value="DDE_Tnp_1_7"/>
    <property type="match status" value="1"/>
</dbReference>
<proteinExistence type="predicted"/>
<name>A0AAW1LB24_POPJA</name>
<comment type="caution">
    <text evidence="2">The sequence shown here is derived from an EMBL/GenBank/DDBJ whole genome shotgun (WGS) entry which is preliminary data.</text>
</comment>
<evidence type="ECO:0000313" key="2">
    <source>
        <dbReference type="EMBL" id="KAK9732205.1"/>
    </source>
</evidence>
<evidence type="ECO:0000259" key="1">
    <source>
        <dbReference type="Pfam" id="PF13843"/>
    </source>
</evidence>
<organism evidence="2 3">
    <name type="scientific">Popillia japonica</name>
    <name type="common">Japanese beetle</name>
    <dbReference type="NCBI Taxonomy" id="7064"/>
    <lineage>
        <taxon>Eukaryota</taxon>
        <taxon>Metazoa</taxon>
        <taxon>Ecdysozoa</taxon>
        <taxon>Arthropoda</taxon>
        <taxon>Hexapoda</taxon>
        <taxon>Insecta</taxon>
        <taxon>Pterygota</taxon>
        <taxon>Neoptera</taxon>
        <taxon>Endopterygota</taxon>
        <taxon>Coleoptera</taxon>
        <taxon>Polyphaga</taxon>
        <taxon>Scarabaeiformia</taxon>
        <taxon>Scarabaeidae</taxon>
        <taxon>Rutelinae</taxon>
        <taxon>Popillia</taxon>
    </lineage>
</organism>
<dbReference type="EMBL" id="JASPKY010000121">
    <property type="protein sequence ID" value="KAK9732205.1"/>
    <property type="molecule type" value="Genomic_DNA"/>
</dbReference>